<dbReference type="EMBL" id="CAUYUJ010015838">
    <property type="protein sequence ID" value="CAK0858794.1"/>
    <property type="molecule type" value="Genomic_DNA"/>
</dbReference>
<keyword evidence="3 6" id="KW-1133">Transmembrane helix</keyword>
<evidence type="ECO:0000313" key="8">
    <source>
        <dbReference type="EMBL" id="CAK0858794.1"/>
    </source>
</evidence>
<sequence>MARRPAMEAVQRAARKAAAGACDEDVDVRPPVAEAVSLKPVVRIGTRSSTRLSRASYVSSGESGAGTPTVAVQDVDDSSPAAEAVAFKPLIRRGTRNHTSLSRSSYASCGSGPSTPPDPAQLKMISETSAVDKTPTFLRQITGGLAMLTKGKSNDLRGGGLGGFLTKQFSKGSLDKRLKPRICLEELREMIHQNLAEEPSLKLFDYYKTEGVAQLIAKSTIFENVTLFVIALNAIWMAVDTTWNTSDSIVDADPVFIVAENAFCIYFTVEWVIRLMAFERKLYGLNSNWFIFDTVLVVMMVLETWVAVGIVLLLDDDSFSLGDVAILRLLRLMRLSRLVRMLRALPELLILVKGALRAMKTVAFVISLLLAITYVFGVAMVLLLKGTPAGDDMFSTVPQAMYSLLLYGTLLDSLVLACAKLEESSVVSLVVFFVYVALAALTVLNMLIGVLCEMVSVVAHQEKDRMLTTCAEEKLALVIKELDQDEDFRLSKQEFLSILVNPTAAQALADIGVDPIGVIDFADLIFSNEVGQETDLSFEEFMEVILQLRGSNSSTVRHMVELKHMIAQQLDDLTRQVQEHQEHMAAACSCPPAPFQTEPAGRLACLRPGEGAETPPGRASADAPMVSQDLPPERGVGHSHRACDELPPPPGRLARATCELAPDVPPMASEDAAGRAGGPSFVPRAASPASQRPGALSPRGSACSSCPSHSDGPDLSEELSALSSRTQRIEDTLAEVFAEVKKLSAMFATDASPCGDVPSIDEQVPLAGSVPLPPLVIPGVPVPATPLGG</sequence>
<evidence type="ECO:0000313" key="9">
    <source>
        <dbReference type="Proteomes" id="UP001189429"/>
    </source>
</evidence>
<evidence type="ECO:0000256" key="1">
    <source>
        <dbReference type="ARBA" id="ARBA00004141"/>
    </source>
</evidence>
<evidence type="ECO:0000256" key="6">
    <source>
        <dbReference type="SAM" id="Phobius"/>
    </source>
</evidence>
<feature type="region of interest" description="Disordered" evidence="5">
    <location>
        <begin position="98"/>
        <end position="117"/>
    </location>
</feature>
<proteinExistence type="predicted"/>
<evidence type="ECO:0000256" key="5">
    <source>
        <dbReference type="SAM" id="MobiDB-lite"/>
    </source>
</evidence>
<dbReference type="Gene3D" id="1.10.287.70">
    <property type="match status" value="1"/>
</dbReference>
<comment type="subcellular location">
    <subcellularLocation>
        <location evidence="1">Membrane</location>
        <topology evidence="1">Multi-pass membrane protein</topology>
    </subcellularLocation>
</comment>
<dbReference type="SUPFAM" id="SSF81324">
    <property type="entry name" value="Voltage-gated potassium channels"/>
    <property type="match status" value="1"/>
</dbReference>
<accession>A0ABN9UGP2</accession>
<dbReference type="Pfam" id="PF00520">
    <property type="entry name" value="Ion_trans"/>
    <property type="match status" value="1"/>
</dbReference>
<feature type="domain" description="Ion transport" evidence="7">
    <location>
        <begin position="220"/>
        <end position="461"/>
    </location>
</feature>
<feature type="transmembrane region" description="Helical" evidence="6">
    <location>
        <begin position="426"/>
        <end position="451"/>
    </location>
</feature>
<gene>
    <name evidence="8" type="ORF">PCOR1329_LOCUS48380</name>
</gene>
<feature type="transmembrane region" description="Helical" evidence="6">
    <location>
        <begin position="400"/>
        <end position="419"/>
    </location>
</feature>
<evidence type="ECO:0000256" key="4">
    <source>
        <dbReference type="ARBA" id="ARBA00023136"/>
    </source>
</evidence>
<evidence type="ECO:0000259" key="7">
    <source>
        <dbReference type="Pfam" id="PF00520"/>
    </source>
</evidence>
<dbReference type="PANTHER" id="PTHR10037:SF62">
    <property type="entry name" value="SODIUM CHANNEL PROTEIN 60E"/>
    <property type="match status" value="1"/>
</dbReference>
<evidence type="ECO:0000256" key="2">
    <source>
        <dbReference type="ARBA" id="ARBA00022692"/>
    </source>
</evidence>
<dbReference type="InterPro" id="IPR005821">
    <property type="entry name" value="Ion_trans_dom"/>
</dbReference>
<organism evidence="8 9">
    <name type="scientific">Prorocentrum cordatum</name>
    <dbReference type="NCBI Taxonomy" id="2364126"/>
    <lineage>
        <taxon>Eukaryota</taxon>
        <taxon>Sar</taxon>
        <taxon>Alveolata</taxon>
        <taxon>Dinophyceae</taxon>
        <taxon>Prorocentrales</taxon>
        <taxon>Prorocentraceae</taxon>
        <taxon>Prorocentrum</taxon>
    </lineage>
</organism>
<feature type="compositionally biased region" description="Polar residues" evidence="5">
    <location>
        <begin position="98"/>
        <end position="113"/>
    </location>
</feature>
<feature type="transmembrane region" description="Helical" evidence="6">
    <location>
        <begin position="364"/>
        <end position="384"/>
    </location>
</feature>
<comment type="caution">
    <text evidence="8">The sequence shown here is derived from an EMBL/GenBank/DDBJ whole genome shotgun (WGS) entry which is preliminary data.</text>
</comment>
<feature type="transmembrane region" description="Helical" evidence="6">
    <location>
        <begin position="225"/>
        <end position="243"/>
    </location>
</feature>
<dbReference type="Gene3D" id="1.20.120.350">
    <property type="entry name" value="Voltage-gated potassium channels. Chain C"/>
    <property type="match status" value="1"/>
</dbReference>
<keyword evidence="4 6" id="KW-0472">Membrane</keyword>
<protein>
    <recommendedName>
        <fullName evidence="7">Ion transport domain-containing protein</fullName>
    </recommendedName>
</protein>
<dbReference type="PANTHER" id="PTHR10037">
    <property type="entry name" value="VOLTAGE-GATED CATION CHANNEL CALCIUM AND SODIUM"/>
    <property type="match status" value="1"/>
</dbReference>
<keyword evidence="9" id="KW-1185">Reference proteome</keyword>
<dbReference type="InterPro" id="IPR043203">
    <property type="entry name" value="VGCC_Ca_Na"/>
</dbReference>
<reference evidence="8" key="1">
    <citation type="submission" date="2023-10" db="EMBL/GenBank/DDBJ databases">
        <authorList>
            <person name="Chen Y."/>
            <person name="Shah S."/>
            <person name="Dougan E. K."/>
            <person name="Thang M."/>
            <person name="Chan C."/>
        </authorList>
    </citation>
    <scope>NUCLEOTIDE SEQUENCE [LARGE SCALE GENOMIC DNA]</scope>
</reference>
<keyword evidence="2 6" id="KW-0812">Transmembrane</keyword>
<dbReference type="Proteomes" id="UP001189429">
    <property type="component" value="Unassembled WGS sequence"/>
</dbReference>
<feature type="transmembrane region" description="Helical" evidence="6">
    <location>
        <begin position="289"/>
        <end position="314"/>
    </location>
</feature>
<evidence type="ECO:0000256" key="3">
    <source>
        <dbReference type="ARBA" id="ARBA00022989"/>
    </source>
</evidence>
<name>A0ABN9UGP2_9DINO</name>
<dbReference type="InterPro" id="IPR027359">
    <property type="entry name" value="Volt_channel_dom_sf"/>
</dbReference>
<feature type="region of interest" description="Disordered" evidence="5">
    <location>
        <begin position="663"/>
        <end position="723"/>
    </location>
</feature>